<dbReference type="InParanoid" id="A0A0C3H6C5"/>
<dbReference type="EMBL" id="KN832881">
    <property type="protein sequence ID" value="KIM98016.1"/>
    <property type="molecule type" value="Genomic_DNA"/>
</dbReference>
<dbReference type="HOGENOM" id="CLU_1768640_0_0_1"/>
<keyword evidence="1" id="KW-0812">Transmembrane</keyword>
<evidence type="ECO:0000313" key="2">
    <source>
        <dbReference type="EMBL" id="KIM98016.1"/>
    </source>
</evidence>
<reference evidence="2 3" key="1">
    <citation type="submission" date="2014-04" db="EMBL/GenBank/DDBJ databases">
        <authorList>
            <consortium name="DOE Joint Genome Institute"/>
            <person name="Kuo A."/>
            <person name="Martino E."/>
            <person name="Perotto S."/>
            <person name="Kohler A."/>
            <person name="Nagy L.G."/>
            <person name="Floudas D."/>
            <person name="Copeland A."/>
            <person name="Barry K.W."/>
            <person name="Cichocki N."/>
            <person name="Veneault-Fourrey C."/>
            <person name="LaButti K."/>
            <person name="Lindquist E.A."/>
            <person name="Lipzen A."/>
            <person name="Lundell T."/>
            <person name="Morin E."/>
            <person name="Murat C."/>
            <person name="Sun H."/>
            <person name="Tunlid A."/>
            <person name="Henrissat B."/>
            <person name="Grigoriev I.V."/>
            <person name="Hibbett D.S."/>
            <person name="Martin F."/>
            <person name="Nordberg H.P."/>
            <person name="Cantor M.N."/>
            <person name="Hua S.X."/>
        </authorList>
    </citation>
    <scope>NUCLEOTIDE SEQUENCE [LARGE SCALE GENOMIC DNA]</scope>
    <source>
        <strain evidence="2 3">Zn</strain>
    </source>
</reference>
<reference evidence="3" key="2">
    <citation type="submission" date="2015-01" db="EMBL/GenBank/DDBJ databases">
        <title>Evolutionary Origins and Diversification of the Mycorrhizal Mutualists.</title>
        <authorList>
            <consortium name="DOE Joint Genome Institute"/>
            <consortium name="Mycorrhizal Genomics Consortium"/>
            <person name="Kohler A."/>
            <person name="Kuo A."/>
            <person name="Nagy L.G."/>
            <person name="Floudas D."/>
            <person name="Copeland A."/>
            <person name="Barry K.W."/>
            <person name="Cichocki N."/>
            <person name="Veneault-Fourrey C."/>
            <person name="LaButti K."/>
            <person name="Lindquist E.A."/>
            <person name="Lipzen A."/>
            <person name="Lundell T."/>
            <person name="Morin E."/>
            <person name="Murat C."/>
            <person name="Riley R."/>
            <person name="Ohm R."/>
            <person name="Sun H."/>
            <person name="Tunlid A."/>
            <person name="Henrissat B."/>
            <person name="Grigoriev I.V."/>
            <person name="Hibbett D.S."/>
            <person name="Martin F."/>
        </authorList>
    </citation>
    <scope>NUCLEOTIDE SEQUENCE [LARGE SCALE GENOMIC DNA]</scope>
    <source>
        <strain evidence="3">Zn</strain>
    </source>
</reference>
<feature type="transmembrane region" description="Helical" evidence="1">
    <location>
        <begin position="69"/>
        <end position="89"/>
    </location>
</feature>
<evidence type="ECO:0000313" key="3">
    <source>
        <dbReference type="Proteomes" id="UP000054321"/>
    </source>
</evidence>
<name>A0A0C3H6C5_OIDMZ</name>
<protein>
    <recommendedName>
        <fullName evidence="4">Transmembrane protein</fullName>
    </recommendedName>
</protein>
<proteinExistence type="predicted"/>
<evidence type="ECO:0000256" key="1">
    <source>
        <dbReference type="SAM" id="Phobius"/>
    </source>
</evidence>
<dbReference type="Proteomes" id="UP000054321">
    <property type="component" value="Unassembled WGS sequence"/>
</dbReference>
<keyword evidence="3" id="KW-1185">Reference proteome</keyword>
<dbReference type="AlphaFoldDB" id="A0A0C3H6C5"/>
<evidence type="ECO:0008006" key="4">
    <source>
        <dbReference type="Google" id="ProtNLM"/>
    </source>
</evidence>
<keyword evidence="1" id="KW-1133">Transmembrane helix</keyword>
<keyword evidence="1" id="KW-0472">Membrane</keyword>
<accession>A0A0C3H6C5</accession>
<gene>
    <name evidence="2" type="ORF">OIDMADRAFT_57524</name>
</gene>
<sequence length="147" mass="16572">MYGTERSHSQKSHAYQALRHPYRSEGVRCLLHGRSNQERPATGALSFSRRARIDCLSRSLTIQSPQFQVLVPLPFFTFGVHSVFVLLFLREHPGSLVSLTPLSKVTITFLVYLSPRPPFSSLSRSISPTFVVGVPVLPQLDFLMAFR</sequence>
<organism evidence="2 3">
    <name type="scientific">Oidiodendron maius (strain Zn)</name>
    <dbReference type="NCBI Taxonomy" id="913774"/>
    <lineage>
        <taxon>Eukaryota</taxon>
        <taxon>Fungi</taxon>
        <taxon>Dikarya</taxon>
        <taxon>Ascomycota</taxon>
        <taxon>Pezizomycotina</taxon>
        <taxon>Leotiomycetes</taxon>
        <taxon>Leotiomycetes incertae sedis</taxon>
        <taxon>Myxotrichaceae</taxon>
        <taxon>Oidiodendron</taxon>
    </lineage>
</organism>